<dbReference type="Proteomes" id="UP000463939">
    <property type="component" value="Chromosome"/>
</dbReference>
<dbReference type="KEGG" id="sniv:SFSGTM_15980"/>
<dbReference type="InterPro" id="IPR016192">
    <property type="entry name" value="APOBEC/CMP_deaminase_Zn-bd"/>
</dbReference>
<sequence>MREAIVLAQQAAERGEVPVGAVVVHEGNIIGRGSNAPIALHDPSAHAEMLALREAAQYLQNYRLPEVSLYVTLEPCTMCAGAMMHARVTRLIYGATDAKTGVAGSVLNLFEQSQLNHHTQVTGGVLASECSTMLSDFFAQRRAQQKAQKCPTA</sequence>
<dbReference type="InterPro" id="IPR058535">
    <property type="entry name" value="MafB19-deam"/>
</dbReference>
<feature type="active site" description="Proton donor" evidence="8">
    <location>
        <position position="48"/>
    </location>
</feature>
<comment type="subunit">
    <text evidence="2 8">Homodimer.</text>
</comment>
<dbReference type="PANTHER" id="PTHR11079:SF202">
    <property type="entry name" value="TRNA-SPECIFIC ADENOSINE DEAMINASE"/>
    <property type="match status" value="1"/>
</dbReference>
<comment type="catalytic activity">
    <reaction evidence="7 8">
        <text>adenosine(34) in tRNA + H2O + H(+) = inosine(34) in tRNA + NH4(+)</text>
        <dbReference type="Rhea" id="RHEA:43168"/>
        <dbReference type="Rhea" id="RHEA-COMP:10373"/>
        <dbReference type="Rhea" id="RHEA-COMP:10374"/>
        <dbReference type="ChEBI" id="CHEBI:15377"/>
        <dbReference type="ChEBI" id="CHEBI:15378"/>
        <dbReference type="ChEBI" id="CHEBI:28938"/>
        <dbReference type="ChEBI" id="CHEBI:74411"/>
        <dbReference type="ChEBI" id="CHEBI:82852"/>
        <dbReference type="EC" id="3.5.4.33"/>
    </reaction>
</comment>
<dbReference type="FunFam" id="3.40.140.10:FF:000005">
    <property type="entry name" value="tRNA-specific adenosine deaminase"/>
    <property type="match status" value="1"/>
</dbReference>
<dbReference type="EC" id="3.5.4.33" evidence="8"/>
<proteinExistence type="inferred from homology"/>
<dbReference type="SUPFAM" id="SSF53927">
    <property type="entry name" value="Cytidine deaminase-like"/>
    <property type="match status" value="1"/>
</dbReference>
<keyword evidence="4 8" id="KW-0479">Metal-binding</keyword>
<name>A0A809SHK7_9PROT</name>
<evidence type="ECO:0000256" key="7">
    <source>
        <dbReference type="ARBA" id="ARBA00048045"/>
    </source>
</evidence>
<comment type="similarity">
    <text evidence="1">Belongs to the cytidine and deoxycytidylate deaminase family. ADAT2 subfamily.</text>
</comment>
<evidence type="ECO:0000256" key="1">
    <source>
        <dbReference type="ARBA" id="ARBA00010669"/>
    </source>
</evidence>
<dbReference type="GO" id="GO:0008270">
    <property type="term" value="F:zinc ion binding"/>
    <property type="evidence" value="ECO:0007669"/>
    <property type="project" value="UniProtKB-UniRule"/>
</dbReference>
<dbReference type="PANTHER" id="PTHR11079">
    <property type="entry name" value="CYTOSINE DEAMINASE FAMILY MEMBER"/>
    <property type="match status" value="1"/>
</dbReference>
<dbReference type="PROSITE" id="PS51747">
    <property type="entry name" value="CYT_DCMP_DEAMINASES_2"/>
    <property type="match status" value="1"/>
</dbReference>
<dbReference type="InterPro" id="IPR002125">
    <property type="entry name" value="CMP_dCMP_dom"/>
</dbReference>
<dbReference type="InterPro" id="IPR016193">
    <property type="entry name" value="Cytidine_deaminase-like"/>
</dbReference>
<accession>A0A809SHK7</accession>
<evidence type="ECO:0000256" key="6">
    <source>
        <dbReference type="ARBA" id="ARBA00022833"/>
    </source>
</evidence>
<evidence type="ECO:0000313" key="11">
    <source>
        <dbReference type="Proteomes" id="UP000463939"/>
    </source>
</evidence>
<protein>
    <recommendedName>
        <fullName evidence="8">tRNA-specific adenosine deaminase</fullName>
        <ecNumber evidence="8">3.5.4.33</ecNumber>
    </recommendedName>
</protein>
<dbReference type="EMBL" id="AP021881">
    <property type="protein sequence ID" value="BBP00890.1"/>
    <property type="molecule type" value="Genomic_DNA"/>
</dbReference>
<organism evidence="10 11">
    <name type="scientific">Sulfuriferula nivalis</name>
    <dbReference type="NCBI Taxonomy" id="2675298"/>
    <lineage>
        <taxon>Bacteria</taxon>
        <taxon>Pseudomonadati</taxon>
        <taxon>Pseudomonadota</taxon>
        <taxon>Betaproteobacteria</taxon>
        <taxon>Nitrosomonadales</taxon>
        <taxon>Sulfuricellaceae</taxon>
        <taxon>Sulfuriferula</taxon>
    </lineage>
</organism>
<feature type="binding site" evidence="8">
    <location>
        <position position="76"/>
    </location>
    <ligand>
        <name>Zn(2+)</name>
        <dbReference type="ChEBI" id="CHEBI:29105"/>
        <note>catalytic</note>
    </ligand>
</feature>
<evidence type="ECO:0000256" key="8">
    <source>
        <dbReference type="HAMAP-Rule" id="MF_00972"/>
    </source>
</evidence>
<dbReference type="PROSITE" id="PS00903">
    <property type="entry name" value="CYT_DCMP_DEAMINASES_1"/>
    <property type="match status" value="1"/>
</dbReference>
<feature type="binding site" evidence="8">
    <location>
        <position position="46"/>
    </location>
    <ligand>
        <name>Zn(2+)</name>
        <dbReference type="ChEBI" id="CHEBI:29105"/>
        <note>catalytic</note>
    </ligand>
</feature>
<dbReference type="HAMAP" id="MF_00972">
    <property type="entry name" value="tRNA_aden_deaminase"/>
    <property type="match status" value="1"/>
</dbReference>
<dbReference type="GO" id="GO:0002100">
    <property type="term" value="P:tRNA wobble adenosine to inosine editing"/>
    <property type="evidence" value="ECO:0007669"/>
    <property type="project" value="UniProtKB-UniRule"/>
</dbReference>
<dbReference type="GO" id="GO:0052717">
    <property type="term" value="F:tRNA-specific adenosine-34 deaminase activity"/>
    <property type="evidence" value="ECO:0007669"/>
    <property type="project" value="UniProtKB-UniRule"/>
</dbReference>
<evidence type="ECO:0000256" key="2">
    <source>
        <dbReference type="ARBA" id="ARBA00011738"/>
    </source>
</evidence>
<dbReference type="AlphaFoldDB" id="A0A809SHK7"/>
<evidence type="ECO:0000256" key="4">
    <source>
        <dbReference type="ARBA" id="ARBA00022723"/>
    </source>
</evidence>
<dbReference type="InterPro" id="IPR028883">
    <property type="entry name" value="tRNA_aden_deaminase"/>
</dbReference>
<evidence type="ECO:0000256" key="3">
    <source>
        <dbReference type="ARBA" id="ARBA00022694"/>
    </source>
</evidence>
<dbReference type="NCBIfam" id="NF008113">
    <property type="entry name" value="PRK10860.1"/>
    <property type="match status" value="1"/>
</dbReference>
<gene>
    <name evidence="8 10" type="primary">tadA</name>
    <name evidence="10" type="ORF">SFSGTM_15980</name>
</gene>
<evidence type="ECO:0000256" key="5">
    <source>
        <dbReference type="ARBA" id="ARBA00022801"/>
    </source>
</evidence>
<keyword evidence="11" id="KW-1185">Reference proteome</keyword>
<feature type="binding site" evidence="8">
    <location>
        <position position="79"/>
    </location>
    <ligand>
        <name>Zn(2+)</name>
        <dbReference type="ChEBI" id="CHEBI:29105"/>
        <note>catalytic</note>
    </ligand>
</feature>
<comment type="cofactor">
    <cofactor evidence="8">
        <name>Zn(2+)</name>
        <dbReference type="ChEBI" id="CHEBI:29105"/>
    </cofactor>
    <text evidence="8">Binds 1 zinc ion per subunit.</text>
</comment>
<dbReference type="CDD" id="cd01285">
    <property type="entry name" value="nucleoside_deaminase"/>
    <property type="match status" value="1"/>
</dbReference>
<comment type="function">
    <text evidence="8">Catalyzes the deamination of adenosine to inosine at the wobble position 34 of tRNA(Arg2).</text>
</comment>
<keyword evidence="3 8" id="KW-0819">tRNA processing</keyword>
<evidence type="ECO:0000259" key="9">
    <source>
        <dbReference type="PROSITE" id="PS51747"/>
    </source>
</evidence>
<evidence type="ECO:0000313" key="10">
    <source>
        <dbReference type="EMBL" id="BBP00890.1"/>
    </source>
</evidence>
<keyword evidence="5 8" id="KW-0378">Hydrolase</keyword>
<dbReference type="Gene3D" id="3.40.140.10">
    <property type="entry name" value="Cytidine Deaminase, domain 2"/>
    <property type="match status" value="1"/>
</dbReference>
<keyword evidence="6 8" id="KW-0862">Zinc</keyword>
<feature type="domain" description="CMP/dCMP-type deaminase" evidence="9">
    <location>
        <begin position="1"/>
        <end position="107"/>
    </location>
</feature>
<dbReference type="Pfam" id="PF14437">
    <property type="entry name" value="MafB19-deam"/>
    <property type="match status" value="1"/>
</dbReference>
<reference evidence="11" key="1">
    <citation type="submission" date="2019-11" db="EMBL/GenBank/DDBJ databases">
        <title>Isolation and characterization of a novel species in the genus Sulfuriferula.</title>
        <authorList>
            <person name="Mochizuki J."/>
            <person name="Kojima H."/>
            <person name="Fukui M."/>
        </authorList>
    </citation>
    <scope>NUCLEOTIDE SEQUENCE [LARGE SCALE GENOMIC DNA]</scope>
    <source>
        <strain evidence="11">SGTM</strain>
    </source>
</reference>